<reference evidence="1" key="1">
    <citation type="submission" date="2019-12" db="EMBL/GenBank/DDBJ databases">
        <title>Genome sequencing and annotation of Brassica cretica.</title>
        <authorList>
            <person name="Studholme D.J."/>
            <person name="Sarris P.F."/>
        </authorList>
    </citation>
    <scope>NUCLEOTIDE SEQUENCE</scope>
    <source>
        <strain evidence="1">PFS-001/15</strain>
        <tissue evidence="1">Leaf</tissue>
    </source>
</reference>
<proteinExistence type="predicted"/>
<evidence type="ECO:0000313" key="2">
    <source>
        <dbReference type="Proteomes" id="UP000712281"/>
    </source>
</evidence>
<dbReference type="AlphaFoldDB" id="A0A8S9IGP8"/>
<evidence type="ECO:0000313" key="1">
    <source>
        <dbReference type="EMBL" id="KAF2568988.1"/>
    </source>
</evidence>
<dbReference type="EMBL" id="QGKW02001911">
    <property type="protein sequence ID" value="KAF2568988.1"/>
    <property type="molecule type" value="Genomic_DNA"/>
</dbReference>
<organism evidence="1 2">
    <name type="scientific">Brassica cretica</name>
    <name type="common">Mustard</name>
    <dbReference type="NCBI Taxonomy" id="69181"/>
    <lineage>
        <taxon>Eukaryota</taxon>
        <taxon>Viridiplantae</taxon>
        <taxon>Streptophyta</taxon>
        <taxon>Embryophyta</taxon>
        <taxon>Tracheophyta</taxon>
        <taxon>Spermatophyta</taxon>
        <taxon>Magnoliopsida</taxon>
        <taxon>eudicotyledons</taxon>
        <taxon>Gunneridae</taxon>
        <taxon>Pentapetalae</taxon>
        <taxon>rosids</taxon>
        <taxon>malvids</taxon>
        <taxon>Brassicales</taxon>
        <taxon>Brassicaceae</taxon>
        <taxon>Brassiceae</taxon>
        <taxon>Brassica</taxon>
    </lineage>
</organism>
<name>A0A8S9IGP8_BRACR</name>
<protein>
    <submittedName>
        <fullName evidence="1">Uncharacterized protein</fullName>
    </submittedName>
</protein>
<comment type="caution">
    <text evidence="1">The sequence shown here is derived from an EMBL/GenBank/DDBJ whole genome shotgun (WGS) entry which is preliminary data.</text>
</comment>
<sequence>MVGTFEVFEAFPRVSGLCVSILKSTVFAVGLSKQNLEADAAGFSISVLPINMNRPIFPRSSSAVTGAIEVGNSAYYKYQPFMVCNIRRQLLAGLCIGKVENKLFKKTSSIVSQDRS</sequence>
<dbReference type="Proteomes" id="UP000712281">
    <property type="component" value="Unassembled WGS sequence"/>
</dbReference>
<accession>A0A8S9IGP8</accession>
<gene>
    <name evidence="1" type="ORF">F2Q68_00025074</name>
</gene>